<name>A0A160KUG1_9MICO</name>
<accession>A0A160KUG1</accession>
<evidence type="ECO:0000313" key="2">
    <source>
        <dbReference type="EMBL" id="AND17194.1"/>
    </source>
</evidence>
<protein>
    <recommendedName>
        <fullName evidence="1">TfuA-like core domain-containing protein</fullName>
    </recommendedName>
</protein>
<gene>
    <name evidence="2" type="ORF">A6122_2070</name>
</gene>
<dbReference type="InterPro" id="IPR012924">
    <property type="entry name" value="TfuA_core"/>
</dbReference>
<feature type="domain" description="TfuA-like core" evidence="1">
    <location>
        <begin position="46"/>
        <end position="164"/>
    </location>
</feature>
<dbReference type="EMBL" id="CP015515">
    <property type="protein sequence ID" value="AND17194.1"/>
    <property type="molecule type" value="Genomic_DNA"/>
</dbReference>
<evidence type="ECO:0000259" key="1">
    <source>
        <dbReference type="Pfam" id="PF07812"/>
    </source>
</evidence>
<dbReference type="AlphaFoldDB" id="A0A160KUG1"/>
<dbReference type="STRING" id="33888.A6122_2070"/>
<organism evidence="2 3">
    <name type="scientific">Rathayibacter tritici</name>
    <dbReference type="NCBI Taxonomy" id="33888"/>
    <lineage>
        <taxon>Bacteria</taxon>
        <taxon>Bacillati</taxon>
        <taxon>Actinomycetota</taxon>
        <taxon>Actinomycetes</taxon>
        <taxon>Micrococcales</taxon>
        <taxon>Microbacteriaceae</taxon>
        <taxon>Rathayibacter</taxon>
    </lineage>
</organism>
<proteinExistence type="predicted"/>
<sequence length="408" mass="45364">MRKIVYIGPSMPRNFRPAGVEFRPPVKLGDFYAEDLREGDSVLVVDGLYQQTAPLRHKEILSAIDAGVRVIGAGSIGALRAAELHEFGMIGVGRVFNGYRSGHFVDDSEVSLVHSASDPAKALTRALVSIDTAASDLSQRGELTSAEEIFVREVARDIHFTERTDRALRAAVEESSLSKALESVLDYVDQFDVKRMDAARGMEYLQTLAKKEPNRLSRPYASAFDTRTRLNFARWQGTDFTADQVLRTLQIALPDFGGRYLDYVTAVSGAGEIVSDIEVSLAGWRLTEESPSSRGWSHAQRILARTFRLPPGNLTFMDVPEEIVRGLDVAEVCQLISLCRGLDDGTAVSRADIQDWLWKIWGCDSERAFEVEAYDRGFLEVSEALRHASAMNPRVLCRIATSSSWRQK</sequence>
<dbReference type="Pfam" id="PF07812">
    <property type="entry name" value="TfuA"/>
    <property type="match status" value="1"/>
</dbReference>
<dbReference type="OrthoDB" id="118811at2"/>
<reference evidence="2 3" key="1">
    <citation type="submission" date="2016-05" db="EMBL/GenBank/DDBJ databases">
        <title>Complete genome sequence of Rathayibacter tritici NCPPB 1953.</title>
        <authorList>
            <person name="Park J."/>
            <person name="Lee H.-H."/>
            <person name="Lee S.-W."/>
            <person name="Seo Y.-S."/>
        </authorList>
    </citation>
    <scope>NUCLEOTIDE SEQUENCE [LARGE SCALE GENOMIC DNA]</scope>
    <source>
        <strain evidence="2 3">NCPPB 1953</strain>
    </source>
</reference>
<dbReference type="Proteomes" id="UP000077071">
    <property type="component" value="Chromosome"/>
</dbReference>
<dbReference type="PATRIC" id="fig|33888.3.peg.2293"/>
<keyword evidence="3" id="KW-1185">Reference proteome</keyword>
<dbReference type="KEGG" id="rtn:A6122_2070"/>
<evidence type="ECO:0000313" key="3">
    <source>
        <dbReference type="Proteomes" id="UP000077071"/>
    </source>
</evidence>